<keyword evidence="2" id="KW-1185">Reference proteome</keyword>
<sequence>MANLTNSENMRVALENIESFLTKFASQSPTLLDEIRSAGTILKQTNLRNVHSLGKNSSSILQMLMVEGKRTRRKVDSLSVLNTTSLELEQHLLLQKYCIYLEEAFSLLYALNLALHEVQLTANALYVHGLKEDTPQLQEMEKLKDAIARLVSIVSSKHFKSTLTTGVA</sequence>
<reference evidence="2" key="1">
    <citation type="submission" date="2013-09" db="EMBL/GenBank/DDBJ databases">
        <title>The Genome Sequence of Anopheles culicifacies species A.</title>
        <authorList>
            <consortium name="The Broad Institute Genomics Platform"/>
            <person name="Neafsey D.E."/>
            <person name="Besansky N."/>
            <person name="Howell P."/>
            <person name="Walton C."/>
            <person name="Young S.K."/>
            <person name="Zeng Q."/>
            <person name="Gargeya S."/>
            <person name="Fitzgerald M."/>
            <person name="Haas B."/>
            <person name="Abouelleil A."/>
            <person name="Allen A.W."/>
            <person name="Alvarado L."/>
            <person name="Arachchi H.M."/>
            <person name="Berlin A.M."/>
            <person name="Chapman S.B."/>
            <person name="Gainer-Dewar J."/>
            <person name="Goldberg J."/>
            <person name="Griggs A."/>
            <person name="Gujja S."/>
            <person name="Hansen M."/>
            <person name="Howarth C."/>
            <person name="Imamovic A."/>
            <person name="Ireland A."/>
            <person name="Larimer J."/>
            <person name="McCowan C."/>
            <person name="Murphy C."/>
            <person name="Pearson M."/>
            <person name="Poon T.W."/>
            <person name="Priest M."/>
            <person name="Roberts A."/>
            <person name="Saif S."/>
            <person name="Shea T."/>
            <person name="Sisk P."/>
            <person name="Sykes S."/>
            <person name="Wortman J."/>
            <person name="Nusbaum C."/>
            <person name="Birren B."/>
        </authorList>
    </citation>
    <scope>NUCLEOTIDE SEQUENCE [LARGE SCALE GENOMIC DNA]</scope>
    <source>
        <strain evidence="2">A-37</strain>
    </source>
</reference>
<dbReference type="AlphaFoldDB" id="A0A182M7F7"/>
<name>A0A182M7F7_9DIPT</name>
<evidence type="ECO:0000313" key="1">
    <source>
        <dbReference type="EnsemblMetazoa" id="ACUA011357-PA"/>
    </source>
</evidence>
<evidence type="ECO:0000313" key="2">
    <source>
        <dbReference type="Proteomes" id="UP000075883"/>
    </source>
</evidence>
<protein>
    <submittedName>
        <fullName evidence="1">Uncharacterized protein</fullName>
    </submittedName>
</protein>
<dbReference type="EMBL" id="AXCM01002848">
    <property type="status" value="NOT_ANNOTATED_CDS"/>
    <property type="molecule type" value="Genomic_DNA"/>
</dbReference>
<dbReference type="Proteomes" id="UP000075883">
    <property type="component" value="Unassembled WGS sequence"/>
</dbReference>
<reference evidence="1" key="2">
    <citation type="submission" date="2020-05" db="UniProtKB">
        <authorList>
            <consortium name="EnsemblMetazoa"/>
        </authorList>
    </citation>
    <scope>IDENTIFICATION</scope>
    <source>
        <strain evidence="1">A-37</strain>
    </source>
</reference>
<dbReference type="EnsemblMetazoa" id="ACUA011357-RA">
    <property type="protein sequence ID" value="ACUA011357-PA"/>
    <property type="gene ID" value="ACUA011357"/>
</dbReference>
<organism evidence="1 2">
    <name type="scientific">Anopheles culicifacies</name>
    <dbReference type="NCBI Taxonomy" id="139723"/>
    <lineage>
        <taxon>Eukaryota</taxon>
        <taxon>Metazoa</taxon>
        <taxon>Ecdysozoa</taxon>
        <taxon>Arthropoda</taxon>
        <taxon>Hexapoda</taxon>
        <taxon>Insecta</taxon>
        <taxon>Pterygota</taxon>
        <taxon>Neoptera</taxon>
        <taxon>Endopterygota</taxon>
        <taxon>Diptera</taxon>
        <taxon>Nematocera</taxon>
        <taxon>Culicoidea</taxon>
        <taxon>Culicidae</taxon>
        <taxon>Anophelinae</taxon>
        <taxon>Anopheles</taxon>
        <taxon>culicifacies species complex</taxon>
    </lineage>
</organism>
<accession>A0A182M7F7</accession>
<dbReference type="VEuPathDB" id="VectorBase:ACUA011357"/>
<proteinExistence type="predicted"/>